<sequence length="238" mass="27242">MKIEVLFPEMCNLFGDSSNMKYLQQCLPQAEFVYTSFDSEPAFVTEEVALVYIGAMTERAQQKIADKLQPYQARICQLIDGQKTIFLVTGNACEVFFDYMENEDGTRDQGLGVFAGFYAKRDLFHRYNGLVWGTFEDMDIIGFKTQFTMAYGDNENCAFMPVNRGIGLNKQSRLEGVRRGSFYGTYLVGPLLVLNPPFTRYLLGKMGVEQPQLAYPEVVEQAYQQRLAEFKDPKVQYE</sequence>
<reference evidence="1" key="1">
    <citation type="submission" date="2015-09" db="EMBL/GenBank/DDBJ databases">
        <authorList>
            <consortium name="Pathogen Informatics"/>
        </authorList>
    </citation>
    <scope>NUCLEOTIDE SEQUENCE</scope>
    <source>
        <strain evidence="1">2789STDY5834896</strain>
    </source>
</reference>
<evidence type="ECO:0000313" key="1">
    <source>
        <dbReference type="EMBL" id="SCJ69997.1"/>
    </source>
</evidence>
<proteinExistence type="predicted"/>
<name>A0A1C6IJJ0_9FIRM</name>
<keyword evidence="1" id="KW-0315">Glutamine amidotransferase</keyword>
<accession>A0A1C6IJJ0</accession>
<organism evidence="1">
    <name type="scientific">uncultured Anaerotruncus sp</name>
    <dbReference type="NCBI Taxonomy" id="905011"/>
    <lineage>
        <taxon>Bacteria</taxon>
        <taxon>Bacillati</taxon>
        <taxon>Bacillota</taxon>
        <taxon>Clostridia</taxon>
        <taxon>Eubacteriales</taxon>
        <taxon>Oscillospiraceae</taxon>
        <taxon>Anaerotruncus</taxon>
        <taxon>environmental samples</taxon>
    </lineage>
</organism>
<gene>
    <name evidence="1" type="ORF">SAMEA3545359_01489</name>
</gene>
<dbReference type="EMBL" id="FMHG01000001">
    <property type="protein sequence ID" value="SCJ69997.1"/>
    <property type="molecule type" value="Genomic_DNA"/>
</dbReference>
<dbReference type="GO" id="GO:0016740">
    <property type="term" value="F:transferase activity"/>
    <property type="evidence" value="ECO:0007669"/>
    <property type="project" value="UniProtKB-KW"/>
</dbReference>
<keyword evidence="1" id="KW-0808">Transferase</keyword>
<protein>
    <submittedName>
        <fullName evidence="1">Predicted glutamine amidotransferase</fullName>
    </submittedName>
</protein>
<dbReference type="AlphaFoldDB" id="A0A1C6IJJ0"/>